<dbReference type="PATRIC" id="fig|69279.3.peg.3316"/>
<accession>A0A011UDI2</accession>
<sequence>MRLMPDFDHVPVPHHPPSEFLSHDAEARTALAPLIETLLDRLVMAGWDRRTAASALMFHAAGQVSALSRVGRPQ</sequence>
<organism evidence="1 3">
    <name type="scientific">Aquamicrobium defluvii</name>
    <dbReference type="NCBI Taxonomy" id="69279"/>
    <lineage>
        <taxon>Bacteria</taxon>
        <taxon>Pseudomonadati</taxon>
        <taxon>Pseudomonadota</taxon>
        <taxon>Alphaproteobacteria</taxon>
        <taxon>Hyphomicrobiales</taxon>
        <taxon>Phyllobacteriaceae</taxon>
        <taxon>Aquamicrobium</taxon>
    </lineage>
</organism>
<dbReference type="AlphaFoldDB" id="A0A011UDI2"/>
<dbReference type="HOGENOM" id="CLU_2735343_0_0_5"/>
<dbReference type="EMBL" id="SNZF01000027">
    <property type="protein sequence ID" value="TDR32467.1"/>
    <property type="molecule type" value="Genomic_DNA"/>
</dbReference>
<evidence type="ECO:0000313" key="1">
    <source>
        <dbReference type="EMBL" id="EXL03978.1"/>
    </source>
</evidence>
<reference evidence="1 3" key="1">
    <citation type="submission" date="2014-02" db="EMBL/GenBank/DDBJ databases">
        <title>Aquamicrobium defluvii Genome sequencing.</title>
        <authorList>
            <person name="Wang X."/>
        </authorList>
    </citation>
    <scope>NUCLEOTIDE SEQUENCE [LARGE SCALE GENOMIC DNA]</scope>
    <source>
        <strain evidence="1 3">W13Z1</strain>
    </source>
</reference>
<dbReference type="RefSeq" id="WP_035029048.1">
    <property type="nucleotide sequence ID" value="NZ_KK073895.1"/>
</dbReference>
<dbReference type="EMBL" id="JENY01000023">
    <property type="protein sequence ID" value="EXL03978.1"/>
    <property type="molecule type" value="Genomic_DNA"/>
</dbReference>
<dbReference type="STRING" id="69279.BG36_11105"/>
<protein>
    <submittedName>
        <fullName evidence="1">Uncharacterized protein</fullName>
    </submittedName>
</protein>
<keyword evidence="4" id="KW-1185">Reference proteome</keyword>
<evidence type="ECO:0000313" key="4">
    <source>
        <dbReference type="Proteomes" id="UP000294958"/>
    </source>
</evidence>
<dbReference type="Proteomes" id="UP000294958">
    <property type="component" value="Unassembled WGS sequence"/>
</dbReference>
<comment type="caution">
    <text evidence="1">The sequence shown here is derived from an EMBL/GenBank/DDBJ whole genome shotgun (WGS) entry which is preliminary data.</text>
</comment>
<evidence type="ECO:0000313" key="3">
    <source>
        <dbReference type="Proteomes" id="UP000019849"/>
    </source>
</evidence>
<dbReference type="Proteomes" id="UP000019849">
    <property type="component" value="Unassembled WGS sequence"/>
</dbReference>
<reference evidence="2 4" key="2">
    <citation type="submission" date="2019-03" db="EMBL/GenBank/DDBJ databases">
        <title>Genomic Encyclopedia of Type Strains, Phase IV (KMG-IV): sequencing the most valuable type-strain genomes for metagenomic binning, comparative biology and taxonomic classification.</title>
        <authorList>
            <person name="Goeker M."/>
        </authorList>
    </citation>
    <scope>NUCLEOTIDE SEQUENCE [LARGE SCALE GENOMIC DNA]</scope>
    <source>
        <strain evidence="2 4">DSM 11603</strain>
    </source>
</reference>
<evidence type="ECO:0000313" key="2">
    <source>
        <dbReference type="EMBL" id="TDR32467.1"/>
    </source>
</evidence>
<proteinExistence type="predicted"/>
<name>A0A011UDI2_9HYPH</name>
<gene>
    <name evidence="1" type="ORF">BG36_11105</name>
    <name evidence="2" type="ORF">DES43_12746</name>
</gene>